<accession>A0ABN0XNB1</accession>
<dbReference type="InterPro" id="IPR003615">
    <property type="entry name" value="HNH_nuc"/>
</dbReference>
<evidence type="ECO:0000313" key="1">
    <source>
        <dbReference type="EMBL" id="GAA0368715.1"/>
    </source>
</evidence>
<dbReference type="EMBL" id="BAAACW010000135">
    <property type="protein sequence ID" value="GAA0368715.1"/>
    <property type="molecule type" value="Genomic_DNA"/>
</dbReference>
<dbReference type="CDD" id="cd00085">
    <property type="entry name" value="HNHc"/>
    <property type="match status" value="1"/>
</dbReference>
<reference evidence="1 2" key="1">
    <citation type="journal article" date="2019" name="Int. J. Syst. Evol. Microbiol.">
        <title>The Global Catalogue of Microorganisms (GCM) 10K type strain sequencing project: providing services to taxonomists for standard genome sequencing and annotation.</title>
        <authorList>
            <consortium name="The Broad Institute Genomics Platform"/>
            <consortium name="The Broad Institute Genome Sequencing Center for Infectious Disease"/>
            <person name="Wu L."/>
            <person name="Ma J."/>
        </authorList>
    </citation>
    <scope>NUCLEOTIDE SEQUENCE [LARGE SCALE GENOMIC DNA]</scope>
    <source>
        <strain evidence="1 2">JCM 12662</strain>
    </source>
</reference>
<name>A0ABN0XNB1_9LACT</name>
<evidence type="ECO:0008006" key="3">
    <source>
        <dbReference type="Google" id="ProtNLM"/>
    </source>
</evidence>
<comment type="caution">
    <text evidence="1">The sequence shown here is derived from an EMBL/GenBank/DDBJ whole genome shotgun (WGS) entry which is preliminary data.</text>
</comment>
<dbReference type="Gene3D" id="1.10.30.50">
    <property type="match status" value="1"/>
</dbReference>
<organism evidence="1 2">
    <name type="scientific">Alkalibacterium iburiense</name>
    <dbReference type="NCBI Taxonomy" id="290589"/>
    <lineage>
        <taxon>Bacteria</taxon>
        <taxon>Bacillati</taxon>
        <taxon>Bacillota</taxon>
        <taxon>Bacilli</taxon>
        <taxon>Lactobacillales</taxon>
        <taxon>Carnobacteriaceae</taxon>
        <taxon>Alkalibacterium</taxon>
    </lineage>
</organism>
<proteinExistence type="predicted"/>
<gene>
    <name evidence="1" type="ORF">GCM10008932_20510</name>
</gene>
<sequence length="123" mass="14144">MKSVKQRKVNLKIVRDLRHIYNGKCQLCVINPSENFGVDILESPHIEYFSKSQNSNSDNILLTCPDCHNILYKLNPIFNDETLSYVFKKGNILALQENKTIITAQQERPQTRMKTGSMVFLVA</sequence>
<dbReference type="Proteomes" id="UP001501166">
    <property type="component" value="Unassembled WGS sequence"/>
</dbReference>
<protein>
    <recommendedName>
        <fullName evidence="3">HNH domain-containing protein</fullName>
    </recommendedName>
</protein>
<evidence type="ECO:0000313" key="2">
    <source>
        <dbReference type="Proteomes" id="UP001501166"/>
    </source>
</evidence>
<keyword evidence="2" id="KW-1185">Reference proteome</keyword>